<dbReference type="Pfam" id="PF13744">
    <property type="entry name" value="HTH_37"/>
    <property type="match status" value="1"/>
</dbReference>
<keyword evidence="3" id="KW-1185">Reference proteome</keyword>
<dbReference type="InterPro" id="IPR010982">
    <property type="entry name" value="Lambda_DNA-bd_dom_sf"/>
</dbReference>
<evidence type="ECO:0000259" key="1">
    <source>
        <dbReference type="PROSITE" id="PS50943"/>
    </source>
</evidence>
<reference evidence="3" key="1">
    <citation type="submission" date="2020-06" db="EMBL/GenBank/DDBJ databases">
        <title>Nostoc edaphicum CCNP1411 genome.</title>
        <authorList>
            <person name="Fidor A."/>
            <person name="Grabski M."/>
            <person name="Gawor J."/>
            <person name="Gromadka R."/>
            <person name="Wegrzyn G."/>
            <person name="Mazur-Marzec H."/>
        </authorList>
    </citation>
    <scope>NUCLEOTIDE SEQUENCE [LARGE SCALE GENOMIC DNA]</scope>
    <source>
        <strain evidence="3">CCNP1411</strain>
    </source>
</reference>
<dbReference type="InterPro" id="IPR039554">
    <property type="entry name" value="HigA2-like_HTH"/>
</dbReference>
<evidence type="ECO:0000313" key="3">
    <source>
        <dbReference type="Proteomes" id="UP000514713"/>
    </source>
</evidence>
<dbReference type="Proteomes" id="UP000514713">
    <property type="component" value="Chromosome"/>
</dbReference>
<gene>
    <name evidence="2" type="ORF">HUN01_10465</name>
</gene>
<organism evidence="2 3">
    <name type="scientific">Nostoc edaphicum CCNP1411</name>
    <dbReference type="NCBI Taxonomy" id="1472755"/>
    <lineage>
        <taxon>Bacteria</taxon>
        <taxon>Bacillati</taxon>
        <taxon>Cyanobacteriota</taxon>
        <taxon>Cyanophyceae</taxon>
        <taxon>Nostocales</taxon>
        <taxon>Nostocaceae</taxon>
        <taxon>Nostoc</taxon>
    </lineage>
</organism>
<feature type="domain" description="HTH cro/C1-type" evidence="1">
    <location>
        <begin position="43"/>
        <end position="91"/>
    </location>
</feature>
<dbReference type="RefSeq" id="WP_181931215.1">
    <property type="nucleotide sequence ID" value="NZ_CP054698.1"/>
</dbReference>
<dbReference type="InterPro" id="IPR001387">
    <property type="entry name" value="Cro/C1-type_HTH"/>
</dbReference>
<protein>
    <submittedName>
        <fullName evidence="2">XRE family transcriptional regulator</fullName>
    </submittedName>
</protein>
<sequence length="108" mass="12201">MTKENSVYTSSGNVFSDLGLPNSEERLVKAELARKISESITFRNLTQVQAAELLGIDQPKVSALVRGRLSGFSIDRLFQFLNDLDNDVEIIIKRKPEDRKQARTTVVY</sequence>
<dbReference type="AlphaFoldDB" id="A0A7D7LBZ3"/>
<evidence type="ECO:0000313" key="2">
    <source>
        <dbReference type="EMBL" id="QMS87994.1"/>
    </source>
</evidence>
<dbReference type="PROSITE" id="PS50943">
    <property type="entry name" value="HTH_CROC1"/>
    <property type="match status" value="1"/>
</dbReference>
<dbReference type="Gene3D" id="1.10.260.40">
    <property type="entry name" value="lambda repressor-like DNA-binding domains"/>
    <property type="match status" value="1"/>
</dbReference>
<dbReference type="CDD" id="cd00093">
    <property type="entry name" value="HTH_XRE"/>
    <property type="match status" value="1"/>
</dbReference>
<dbReference type="GO" id="GO:0003677">
    <property type="term" value="F:DNA binding"/>
    <property type="evidence" value="ECO:0007669"/>
    <property type="project" value="InterPro"/>
</dbReference>
<dbReference type="KEGG" id="ned:HUN01_10465"/>
<accession>A0A7D7LBZ3</accession>
<dbReference type="SUPFAM" id="SSF47413">
    <property type="entry name" value="lambda repressor-like DNA-binding domains"/>
    <property type="match status" value="1"/>
</dbReference>
<dbReference type="EMBL" id="CP054698">
    <property type="protein sequence ID" value="QMS87994.1"/>
    <property type="molecule type" value="Genomic_DNA"/>
</dbReference>
<proteinExistence type="predicted"/>
<name>A0A7D7LBZ3_9NOSO</name>